<sequence length="812" mass="91975">MWIAAVFLYYLLAATLILAEGENDPSNPTSLPVFPFSENLVKLEQMSIQPVTREQEEMLKRSKIPPAYWPYVNITEVEIRERKRNATDGGVITDEDVADIPDDDENPKRNTMDYDGKKITIPITEEAEKKLYQHWTDQAVSGLMSAHATLKLRNVGHAEKHAHRQCNKGAKTVPEHAKCVLVLLELEKKYQRWLKKFGEKAKRVGRISSLKKRLPSVSRSEQLSHTGRRDFQLDESRRRPPTTKKQREYYPTENGWVGSFRMRAKRSPKEPKLMKVKPVTRDRYDLVDELPESPLGIISKNLLRDIRLLKNKKDRDFKQWKSVIAEFREEAKRIKQQQKMRRNVEKRLNMFFKTLRKEDIDHRESMKKMSPYGELSDAQLDDLMSKAKEEGKKPTVEEKLMKAPMDLIRNAVKIGMIMSGKNTSDFDEKNIDVISPRFFPVVPEENVDNKVKLISPSLFALHDEGEGIEKETSLTKAMSVFGRKDNEALLDFIIEAAGVSDALDGIKDEKSQDKNRQRDNPFYSPEGQLPWLTKENVTELYGEGEKNKIEAFEKLIGSLSPDQLDQMNSTGYTVMDKKQLNVIYGRSSPYHDQETLDRLSNVSIADIPDALDQAVRGLAAETMKFQVQRRKQIVLSPLIFTPVILDPATASQPIILSPLMFDPLILSPSVFGAIVLSPYIFTPVILAPRVLAPIVLSPHIFSPTILSPLVFAPNIVNSGVGNAIILSPLVFSPFILHPVALTPLILSPYVLNPFIGVPHTLSPIILSPFVLSPVVYSPPYYSAFLLSPHALSPAIESEGYCFVSILSPSWLS</sequence>
<feature type="transmembrane region" description="Helical" evidence="3">
    <location>
        <begin position="723"/>
        <end position="746"/>
    </location>
</feature>
<accession>A0ABR1BPS9</accession>
<proteinExistence type="predicted"/>
<keyword evidence="3" id="KW-0812">Transmembrane</keyword>
<evidence type="ECO:0000313" key="5">
    <source>
        <dbReference type="EMBL" id="KAK6728417.1"/>
    </source>
</evidence>
<feature type="region of interest" description="Disordered" evidence="2">
    <location>
        <begin position="93"/>
        <end position="113"/>
    </location>
</feature>
<dbReference type="PANTHER" id="PTHR21523">
    <property type="match status" value="1"/>
</dbReference>
<dbReference type="Proteomes" id="UP001303046">
    <property type="component" value="Unassembled WGS sequence"/>
</dbReference>
<feature type="region of interest" description="Disordered" evidence="2">
    <location>
        <begin position="505"/>
        <end position="528"/>
    </location>
</feature>
<protein>
    <submittedName>
        <fullName evidence="5">Uncharacterized protein</fullName>
    </submittedName>
</protein>
<keyword evidence="1" id="KW-0175">Coiled coil</keyword>
<keyword evidence="6" id="KW-1185">Reference proteome</keyword>
<keyword evidence="4" id="KW-0732">Signal</keyword>
<evidence type="ECO:0000256" key="4">
    <source>
        <dbReference type="SAM" id="SignalP"/>
    </source>
</evidence>
<feature type="chain" id="PRO_5047521463" evidence="4">
    <location>
        <begin position="22"/>
        <end position="812"/>
    </location>
</feature>
<organism evidence="5 6">
    <name type="scientific">Necator americanus</name>
    <name type="common">Human hookworm</name>
    <dbReference type="NCBI Taxonomy" id="51031"/>
    <lineage>
        <taxon>Eukaryota</taxon>
        <taxon>Metazoa</taxon>
        <taxon>Ecdysozoa</taxon>
        <taxon>Nematoda</taxon>
        <taxon>Chromadorea</taxon>
        <taxon>Rhabditida</taxon>
        <taxon>Rhabditina</taxon>
        <taxon>Rhabditomorpha</taxon>
        <taxon>Strongyloidea</taxon>
        <taxon>Ancylostomatidae</taxon>
        <taxon>Bunostominae</taxon>
        <taxon>Necator</taxon>
    </lineage>
</organism>
<comment type="caution">
    <text evidence="5">The sequence shown here is derived from an EMBL/GenBank/DDBJ whole genome shotgun (WGS) entry which is preliminary data.</text>
</comment>
<dbReference type="EMBL" id="JAVFWL010000001">
    <property type="protein sequence ID" value="KAK6728417.1"/>
    <property type="molecule type" value="Genomic_DNA"/>
</dbReference>
<feature type="transmembrane region" description="Helical" evidence="3">
    <location>
        <begin position="690"/>
        <end position="711"/>
    </location>
</feature>
<feature type="signal peptide" evidence="4">
    <location>
        <begin position="1"/>
        <end position="21"/>
    </location>
</feature>
<reference evidence="5 6" key="1">
    <citation type="submission" date="2023-08" db="EMBL/GenBank/DDBJ databases">
        <title>A Necator americanus chromosomal reference genome.</title>
        <authorList>
            <person name="Ilik V."/>
            <person name="Petrzelkova K.J."/>
            <person name="Pardy F."/>
            <person name="Fuh T."/>
            <person name="Niatou-Singa F.S."/>
            <person name="Gouil Q."/>
            <person name="Baker L."/>
            <person name="Ritchie M.E."/>
            <person name="Jex A.R."/>
            <person name="Gazzola D."/>
            <person name="Li H."/>
            <person name="Toshio Fujiwara R."/>
            <person name="Zhan B."/>
            <person name="Aroian R.V."/>
            <person name="Pafco B."/>
            <person name="Schwarz E.M."/>
        </authorList>
    </citation>
    <scope>NUCLEOTIDE SEQUENCE [LARGE SCALE GENOMIC DNA]</scope>
    <source>
        <strain evidence="5 6">Aroian</strain>
        <tissue evidence="5">Whole animal</tissue>
    </source>
</reference>
<feature type="compositionally biased region" description="Acidic residues" evidence="2">
    <location>
        <begin position="93"/>
        <end position="105"/>
    </location>
</feature>
<dbReference type="InterPro" id="IPR006954">
    <property type="entry name" value="Mlt-10-like"/>
</dbReference>
<feature type="coiled-coil region" evidence="1">
    <location>
        <begin position="317"/>
        <end position="347"/>
    </location>
</feature>
<keyword evidence="3" id="KW-0472">Membrane</keyword>
<gene>
    <name evidence="5" type="primary">Necator_chrI.g1953</name>
    <name evidence="5" type="ORF">RB195_005827</name>
</gene>
<keyword evidence="3" id="KW-1133">Transmembrane helix</keyword>
<evidence type="ECO:0000256" key="3">
    <source>
        <dbReference type="SAM" id="Phobius"/>
    </source>
</evidence>
<name>A0ABR1BPS9_NECAM</name>
<feature type="region of interest" description="Disordered" evidence="2">
    <location>
        <begin position="214"/>
        <end position="248"/>
    </location>
</feature>
<feature type="compositionally biased region" description="Basic and acidic residues" evidence="2">
    <location>
        <begin position="227"/>
        <end position="238"/>
    </location>
</feature>
<dbReference type="PANTHER" id="PTHR21523:SF37">
    <property type="entry name" value="MLT-TEN (MLT-10) RELATED"/>
    <property type="match status" value="1"/>
</dbReference>
<feature type="compositionally biased region" description="Basic and acidic residues" evidence="2">
    <location>
        <begin position="505"/>
        <end position="519"/>
    </location>
</feature>
<evidence type="ECO:0000313" key="6">
    <source>
        <dbReference type="Proteomes" id="UP001303046"/>
    </source>
</evidence>
<dbReference type="Pfam" id="PF04870">
    <property type="entry name" value="Moulting_cycle"/>
    <property type="match status" value="1"/>
</dbReference>
<evidence type="ECO:0000256" key="2">
    <source>
        <dbReference type="SAM" id="MobiDB-lite"/>
    </source>
</evidence>
<evidence type="ECO:0000256" key="1">
    <source>
        <dbReference type="SAM" id="Coils"/>
    </source>
</evidence>
<feature type="transmembrane region" description="Helical" evidence="3">
    <location>
        <begin position="659"/>
        <end position="681"/>
    </location>
</feature>